<dbReference type="STRING" id="39841.SAMN05660836_00333"/>
<keyword evidence="3" id="KW-1185">Reference proteome</keyword>
<dbReference type="AlphaFoldDB" id="A0A1I4R1Q1"/>
<dbReference type="EMBL" id="FOUU01000001">
    <property type="protein sequence ID" value="SFM45906.1"/>
    <property type="molecule type" value="Genomic_DNA"/>
</dbReference>
<evidence type="ECO:0000259" key="1">
    <source>
        <dbReference type="Pfam" id="PF04015"/>
    </source>
</evidence>
<gene>
    <name evidence="2" type="ORF">SAMN05660836_00333</name>
</gene>
<feature type="domain" description="DUF362" evidence="1">
    <location>
        <begin position="39"/>
        <end position="247"/>
    </location>
</feature>
<organism evidence="2 3">
    <name type="scientific">Thermodesulforhabdus norvegica</name>
    <dbReference type="NCBI Taxonomy" id="39841"/>
    <lineage>
        <taxon>Bacteria</taxon>
        <taxon>Pseudomonadati</taxon>
        <taxon>Thermodesulfobacteriota</taxon>
        <taxon>Syntrophobacteria</taxon>
        <taxon>Syntrophobacterales</taxon>
        <taxon>Thermodesulforhabdaceae</taxon>
        <taxon>Thermodesulforhabdus</taxon>
    </lineage>
</organism>
<protein>
    <submittedName>
        <fullName evidence="2">Uncharacterized conserved protein, DUF362 family</fullName>
    </submittedName>
</protein>
<dbReference type="RefSeq" id="WP_093392991.1">
    <property type="nucleotide sequence ID" value="NZ_FOUU01000001.1"/>
</dbReference>
<accession>A0A1I4R1Q1</accession>
<dbReference type="OrthoDB" id="9785671at2"/>
<dbReference type="Proteomes" id="UP000199611">
    <property type="component" value="Unassembled WGS sequence"/>
</dbReference>
<dbReference type="Pfam" id="PF04015">
    <property type="entry name" value="DUF362"/>
    <property type="match status" value="1"/>
</dbReference>
<sequence>MTEDAAKVVLRSFIPGNDVVREVLERMDLWDRLDRGARIFVKPNIVVWTRNGNFPKWGVITTSRVIYDVVRWLKERGFENIHIGEGVALVPAHGKHGIIRDAYAMLGYEILQKRYGVVLHDALEGPFDVLDLGDGVRLNVFAPAVESDVVISVPVLKTHAQTRVSLGIKNLKGLIDIRSRKLCHSPRPDFPLDRMIAYIPRAFRRVVVLIDGIYSLERGPSFDGKARRFNVIVGSDDLLAGDMVGARLLGYNPREVPHLLCYAMLTERNIDSIRLQVDGPAVDELASFHPYDFPYTPDNCLPVPLARLGVHGLCYRKYDDTLCTYCSELNGIILTSIARSWKGKPWPKVEVLTGKKMHPTPGMDATILLGKCMSEAHADNPSVKKAITVKTCPPHPKAIVKAFKDAGIELDEGLLTNLEAHAQSFFRKYEGKTEFDESFYRIF</sequence>
<proteinExistence type="predicted"/>
<evidence type="ECO:0000313" key="3">
    <source>
        <dbReference type="Proteomes" id="UP000199611"/>
    </source>
</evidence>
<name>A0A1I4R1Q1_9BACT</name>
<evidence type="ECO:0000313" key="2">
    <source>
        <dbReference type="EMBL" id="SFM45906.1"/>
    </source>
</evidence>
<reference evidence="2 3" key="1">
    <citation type="submission" date="2016-10" db="EMBL/GenBank/DDBJ databases">
        <authorList>
            <person name="de Groot N.N."/>
        </authorList>
    </citation>
    <scope>NUCLEOTIDE SEQUENCE [LARGE SCALE GENOMIC DNA]</scope>
    <source>
        <strain evidence="2 3">DSM 9990</strain>
    </source>
</reference>
<dbReference type="InterPro" id="IPR007160">
    <property type="entry name" value="DUF362"/>
</dbReference>